<keyword evidence="3" id="KW-1185">Reference proteome</keyword>
<accession>A0A5B7HZE6</accession>
<dbReference type="AlphaFoldDB" id="A0A5B7HZE6"/>
<proteinExistence type="predicted"/>
<protein>
    <submittedName>
        <fullName evidence="2">Uncharacterized protein</fullName>
    </submittedName>
</protein>
<sequence length="114" mass="12701">MNEPEKWTPGCGKKNGHSPLVSVMLVSGIRPRQADGSPRSEHKSVSYREVLVGAMRREAWRRGRTGAGLVARPPPASVINELFTLARRRAHLTDGRHRKKQLAPHPDARADPRL</sequence>
<feature type="region of interest" description="Disordered" evidence="1">
    <location>
        <begin position="90"/>
        <end position="114"/>
    </location>
</feature>
<name>A0A5B7HZE6_PORTR</name>
<comment type="caution">
    <text evidence="2">The sequence shown here is derived from an EMBL/GenBank/DDBJ whole genome shotgun (WGS) entry which is preliminary data.</text>
</comment>
<reference evidence="2 3" key="1">
    <citation type="submission" date="2019-05" db="EMBL/GenBank/DDBJ databases">
        <title>Another draft genome of Portunus trituberculatus and its Hox gene families provides insights of decapod evolution.</title>
        <authorList>
            <person name="Jeong J.-H."/>
            <person name="Song I."/>
            <person name="Kim S."/>
            <person name="Choi T."/>
            <person name="Kim D."/>
            <person name="Ryu S."/>
            <person name="Kim W."/>
        </authorList>
    </citation>
    <scope>NUCLEOTIDE SEQUENCE [LARGE SCALE GENOMIC DNA]</scope>
    <source>
        <tissue evidence="2">Muscle</tissue>
    </source>
</reference>
<organism evidence="2 3">
    <name type="scientific">Portunus trituberculatus</name>
    <name type="common">Swimming crab</name>
    <name type="synonym">Neptunus trituberculatus</name>
    <dbReference type="NCBI Taxonomy" id="210409"/>
    <lineage>
        <taxon>Eukaryota</taxon>
        <taxon>Metazoa</taxon>
        <taxon>Ecdysozoa</taxon>
        <taxon>Arthropoda</taxon>
        <taxon>Crustacea</taxon>
        <taxon>Multicrustacea</taxon>
        <taxon>Malacostraca</taxon>
        <taxon>Eumalacostraca</taxon>
        <taxon>Eucarida</taxon>
        <taxon>Decapoda</taxon>
        <taxon>Pleocyemata</taxon>
        <taxon>Brachyura</taxon>
        <taxon>Eubrachyura</taxon>
        <taxon>Portunoidea</taxon>
        <taxon>Portunidae</taxon>
        <taxon>Portuninae</taxon>
        <taxon>Portunus</taxon>
    </lineage>
</organism>
<dbReference type="Proteomes" id="UP000324222">
    <property type="component" value="Unassembled WGS sequence"/>
</dbReference>
<gene>
    <name evidence="2" type="ORF">E2C01_069759</name>
</gene>
<feature type="compositionally biased region" description="Basic residues" evidence="1">
    <location>
        <begin position="90"/>
        <end position="102"/>
    </location>
</feature>
<evidence type="ECO:0000313" key="3">
    <source>
        <dbReference type="Proteomes" id="UP000324222"/>
    </source>
</evidence>
<evidence type="ECO:0000256" key="1">
    <source>
        <dbReference type="SAM" id="MobiDB-lite"/>
    </source>
</evidence>
<dbReference type="EMBL" id="VSRR010040984">
    <property type="protein sequence ID" value="MPC75373.1"/>
    <property type="molecule type" value="Genomic_DNA"/>
</dbReference>
<evidence type="ECO:0000313" key="2">
    <source>
        <dbReference type="EMBL" id="MPC75373.1"/>
    </source>
</evidence>